<evidence type="ECO:0000313" key="1">
    <source>
        <dbReference type="EMBL" id="KAG5516490.1"/>
    </source>
</evidence>
<reference evidence="1 2" key="1">
    <citation type="submission" date="2020-08" db="EMBL/GenBank/DDBJ databases">
        <title>Plant Genome Project.</title>
        <authorList>
            <person name="Zhang R.-G."/>
        </authorList>
    </citation>
    <scope>NUCLEOTIDE SEQUENCE [LARGE SCALE GENOMIC DNA]</scope>
    <source>
        <strain evidence="1">WSP0</strain>
        <tissue evidence="1">Leaf</tissue>
    </source>
</reference>
<evidence type="ECO:0000313" key="2">
    <source>
        <dbReference type="Proteomes" id="UP000823749"/>
    </source>
</evidence>
<organism evidence="1 2">
    <name type="scientific">Rhododendron griersonianum</name>
    <dbReference type="NCBI Taxonomy" id="479676"/>
    <lineage>
        <taxon>Eukaryota</taxon>
        <taxon>Viridiplantae</taxon>
        <taxon>Streptophyta</taxon>
        <taxon>Embryophyta</taxon>
        <taxon>Tracheophyta</taxon>
        <taxon>Spermatophyta</taxon>
        <taxon>Magnoliopsida</taxon>
        <taxon>eudicotyledons</taxon>
        <taxon>Gunneridae</taxon>
        <taxon>Pentapetalae</taxon>
        <taxon>asterids</taxon>
        <taxon>Ericales</taxon>
        <taxon>Ericaceae</taxon>
        <taxon>Ericoideae</taxon>
        <taxon>Rhodoreae</taxon>
        <taxon>Rhododendron</taxon>
    </lineage>
</organism>
<gene>
    <name evidence="1" type="ORF">RHGRI_037261</name>
</gene>
<keyword evidence="2" id="KW-1185">Reference proteome</keyword>
<evidence type="ECO:0008006" key="3">
    <source>
        <dbReference type="Google" id="ProtNLM"/>
    </source>
</evidence>
<proteinExistence type="predicted"/>
<dbReference type="AlphaFoldDB" id="A0AAV6HRX8"/>
<protein>
    <recommendedName>
        <fullName evidence="3">Secreted protein</fullName>
    </recommendedName>
</protein>
<sequence>MWILHRSVIPVVATLIAVCGRENTGWCNYCSLFMVLTLYSQHSINVTVLCNKVALMSTGKQVELTPFAIPYCPVQSAWFVYVLRVPLLRSAG</sequence>
<comment type="caution">
    <text evidence="1">The sequence shown here is derived from an EMBL/GenBank/DDBJ whole genome shotgun (WGS) entry which is preliminary data.</text>
</comment>
<name>A0AAV6HRX8_9ERIC</name>
<dbReference type="Proteomes" id="UP000823749">
    <property type="component" value="Chromosome 13"/>
</dbReference>
<accession>A0AAV6HRX8</accession>
<dbReference type="EMBL" id="JACTNZ010000013">
    <property type="protein sequence ID" value="KAG5516490.1"/>
    <property type="molecule type" value="Genomic_DNA"/>
</dbReference>